<feature type="chain" id="PRO_5042034109" description="FAD-binding domain-containing protein" evidence="1">
    <location>
        <begin position="24"/>
        <end position="458"/>
    </location>
</feature>
<name>A0AAD2FSK2_9STRA</name>
<dbReference type="PRINTS" id="PR00420">
    <property type="entry name" value="RNGMNOXGNASE"/>
</dbReference>
<proteinExistence type="predicted"/>
<keyword evidence="3" id="KW-1185">Reference proteome</keyword>
<dbReference type="GO" id="GO:0070189">
    <property type="term" value="P:kynurenine metabolic process"/>
    <property type="evidence" value="ECO:0007669"/>
    <property type="project" value="TreeGrafter"/>
</dbReference>
<gene>
    <name evidence="2" type="ORF">CYCCA115_LOCUS13202</name>
</gene>
<feature type="signal peptide" evidence="1">
    <location>
        <begin position="1"/>
        <end position="23"/>
    </location>
</feature>
<organism evidence="2 3">
    <name type="scientific">Cylindrotheca closterium</name>
    <dbReference type="NCBI Taxonomy" id="2856"/>
    <lineage>
        <taxon>Eukaryota</taxon>
        <taxon>Sar</taxon>
        <taxon>Stramenopiles</taxon>
        <taxon>Ochrophyta</taxon>
        <taxon>Bacillariophyta</taxon>
        <taxon>Bacillariophyceae</taxon>
        <taxon>Bacillariophycidae</taxon>
        <taxon>Bacillariales</taxon>
        <taxon>Bacillariaceae</taxon>
        <taxon>Cylindrotheca</taxon>
    </lineage>
</organism>
<dbReference type="Gene3D" id="3.50.50.60">
    <property type="entry name" value="FAD/NAD(P)-binding domain"/>
    <property type="match status" value="1"/>
</dbReference>
<comment type="caution">
    <text evidence="2">The sequence shown here is derived from an EMBL/GenBank/DDBJ whole genome shotgun (WGS) entry which is preliminary data.</text>
</comment>
<dbReference type="InterPro" id="IPR036188">
    <property type="entry name" value="FAD/NAD-bd_sf"/>
</dbReference>
<dbReference type="AlphaFoldDB" id="A0AAD2FSK2"/>
<dbReference type="PANTHER" id="PTHR46028">
    <property type="entry name" value="KYNURENINE 3-MONOOXYGENASE"/>
    <property type="match status" value="1"/>
</dbReference>
<evidence type="ECO:0000313" key="2">
    <source>
        <dbReference type="EMBL" id="CAJ1951716.1"/>
    </source>
</evidence>
<keyword evidence="1" id="KW-0732">Signal</keyword>
<protein>
    <recommendedName>
        <fullName evidence="4">FAD-binding domain-containing protein</fullName>
    </recommendedName>
</protein>
<dbReference type="PANTHER" id="PTHR46028:SF5">
    <property type="entry name" value="KYNURENINE 3-MONOOXYGENASE"/>
    <property type="match status" value="1"/>
</dbReference>
<reference evidence="2" key="1">
    <citation type="submission" date="2023-08" db="EMBL/GenBank/DDBJ databases">
        <authorList>
            <person name="Audoor S."/>
            <person name="Bilcke G."/>
        </authorList>
    </citation>
    <scope>NUCLEOTIDE SEQUENCE</scope>
</reference>
<dbReference type="SUPFAM" id="SSF51905">
    <property type="entry name" value="FAD/NAD(P)-binding domain"/>
    <property type="match status" value="1"/>
</dbReference>
<evidence type="ECO:0000313" key="3">
    <source>
        <dbReference type="Proteomes" id="UP001295423"/>
    </source>
</evidence>
<evidence type="ECO:0008006" key="4">
    <source>
        <dbReference type="Google" id="ProtNLM"/>
    </source>
</evidence>
<dbReference type="GO" id="GO:0004502">
    <property type="term" value="F:kynurenine 3-monooxygenase activity"/>
    <property type="evidence" value="ECO:0007669"/>
    <property type="project" value="TreeGrafter"/>
</dbReference>
<accession>A0AAD2FSK2</accession>
<dbReference type="Proteomes" id="UP001295423">
    <property type="component" value="Unassembled WGS sequence"/>
</dbReference>
<sequence>MMMLKKGCCSLLLLLGLVRGLASTSPSTGKTLVSGKKVVVVGGGPVGLYFAALMSQKDPTVQIEILEKRTGKSVNAFGLGVGHRMQNRLNDIPGLCEKAIEISATVESLNIPLVDRGDLTRQMSSFVLDKFGSNCQLALGEECDSVDFENKSIITNTGRTIQYDLLLAADGVNSKIRQKLVEKEPETFQEQHYLENSHWKALSLPKQPDIGKGSFKPLRHPSIASGRVLPKAPEGHVLLLFWRDEHGIDNPMGIETTEDLKQMITDAMRDKNTRGVNPLRKLLGLEQGDSHKSDRVVVFEEAALEAFISQRAGRSHHLKINQYHYQDSVALIGDSAHAMNSLLGQGCATGLESTHTLVQCLLGEEETTMEKALSRYTELATKEAHAMTELSLINYAIKGPLTILKALPLILLNMLRGRGLLKRLVDISVPFSQIAKENKSLLKMCRRKFEKQRRAFAN</sequence>
<dbReference type="EMBL" id="CAKOGP040001792">
    <property type="protein sequence ID" value="CAJ1951716.1"/>
    <property type="molecule type" value="Genomic_DNA"/>
</dbReference>
<evidence type="ECO:0000256" key="1">
    <source>
        <dbReference type="SAM" id="SignalP"/>
    </source>
</evidence>